<dbReference type="EMBL" id="BARS01015231">
    <property type="protein sequence ID" value="GAF88235.1"/>
    <property type="molecule type" value="Genomic_DNA"/>
</dbReference>
<sequence>MATQLDRDARIGNFASATKFMLCFNSQGTLDNETAYISFGGYEAAAEAEVNIALPFDALIRGLRANVHLASGDVDDAVTLRVAGASTGLTCTIVDPATAASDLTHQVYVTAGQLFCIMVVAPDGTNPRTLTGSVIVEPMAG</sequence>
<proteinExistence type="predicted"/>
<protein>
    <submittedName>
        <fullName evidence="1">Uncharacterized protein</fullName>
    </submittedName>
</protein>
<gene>
    <name evidence="1" type="ORF">S01H1_25256</name>
</gene>
<reference evidence="1" key="1">
    <citation type="journal article" date="2014" name="Front. Microbiol.">
        <title>High frequency of phylogenetically diverse reductive dehalogenase-homologous genes in deep subseafloor sedimentary metagenomes.</title>
        <authorList>
            <person name="Kawai M."/>
            <person name="Futagami T."/>
            <person name="Toyoda A."/>
            <person name="Takaki Y."/>
            <person name="Nishi S."/>
            <person name="Hori S."/>
            <person name="Arai W."/>
            <person name="Tsubouchi T."/>
            <person name="Morono Y."/>
            <person name="Uchiyama I."/>
            <person name="Ito T."/>
            <person name="Fujiyama A."/>
            <person name="Inagaki F."/>
            <person name="Takami H."/>
        </authorList>
    </citation>
    <scope>NUCLEOTIDE SEQUENCE</scope>
    <source>
        <strain evidence="1">Expedition CK06-06</strain>
    </source>
</reference>
<accession>X0UI80</accession>
<dbReference type="AlphaFoldDB" id="X0UI80"/>
<name>X0UI80_9ZZZZ</name>
<comment type="caution">
    <text evidence="1">The sequence shown here is derived from an EMBL/GenBank/DDBJ whole genome shotgun (WGS) entry which is preliminary data.</text>
</comment>
<organism evidence="1">
    <name type="scientific">marine sediment metagenome</name>
    <dbReference type="NCBI Taxonomy" id="412755"/>
    <lineage>
        <taxon>unclassified sequences</taxon>
        <taxon>metagenomes</taxon>
        <taxon>ecological metagenomes</taxon>
    </lineage>
</organism>
<evidence type="ECO:0000313" key="1">
    <source>
        <dbReference type="EMBL" id="GAF88235.1"/>
    </source>
</evidence>